<gene>
    <name evidence="11" type="ORF">IP91_00793</name>
</gene>
<dbReference type="SMART" id="SM00065">
    <property type="entry name" value="GAF"/>
    <property type="match status" value="1"/>
</dbReference>
<dbReference type="CDD" id="cd00082">
    <property type="entry name" value="HisKA"/>
    <property type="match status" value="1"/>
</dbReference>
<dbReference type="InterPro" id="IPR036890">
    <property type="entry name" value="HATPase_C_sf"/>
</dbReference>
<dbReference type="GO" id="GO:0000155">
    <property type="term" value="F:phosphorelay sensor kinase activity"/>
    <property type="evidence" value="ECO:0007669"/>
    <property type="project" value="InterPro"/>
</dbReference>
<dbReference type="Pfam" id="PF02518">
    <property type="entry name" value="HATPase_c"/>
    <property type="match status" value="1"/>
</dbReference>
<keyword evidence="5" id="KW-0808">Transferase</keyword>
<dbReference type="CDD" id="cd00130">
    <property type="entry name" value="PAS"/>
    <property type="match status" value="1"/>
</dbReference>
<keyword evidence="4" id="KW-0597">Phosphoprotein</keyword>
<dbReference type="InterPro" id="IPR029016">
    <property type="entry name" value="GAF-like_dom_sf"/>
</dbReference>
<dbReference type="GO" id="GO:0005886">
    <property type="term" value="C:plasma membrane"/>
    <property type="evidence" value="ECO:0007669"/>
    <property type="project" value="UniProtKB-SubCell"/>
</dbReference>
<evidence type="ECO:0000256" key="5">
    <source>
        <dbReference type="ARBA" id="ARBA00022679"/>
    </source>
</evidence>
<name>A0A562RMQ8_9BURK</name>
<dbReference type="Pfam" id="PF01590">
    <property type="entry name" value="GAF"/>
    <property type="match status" value="1"/>
</dbReference>
<keyword evidence="12" id="KW-1185">Reference proteome</keyword>
<dbReference type="Gene3D" id="1.10.287.130">
    <property type="match status" value="1"/>
</dbReference>
<evidence type="ECO:0000259" key="9">
    <source>
        <dbReference type="PROSITE" id="PS50109"/>
    </source>
</evidence>
<keyword evidence="8" id="KW-0472">Membrane</keyword>
<evidence type="ECO:0000256" key="6">
    <source>
        <dbReference type="ARBA" id="ARBA00022777"/>
    </source>
</evidence>
<evidence type="ECO:0000256" key="2">
    <source>
        <dbReference type="ARBA" id="ARBA00004429"/>
    </source>
</evidence>
<dbReference type="EC" id="2.7.13.3" evidence="3"/>
<evidence type="ECO:0000313" key="12">
    <source>
        <dbReference type="Proteomes" id="UP000318431"/>
    </source>
</evidence>
<dbReference type="AlphaFoldDB" id="A0A562RMQ8"/>
<comment type="subcellular location">
    <subcellularLocation>
        <location evidence="2">Cell inner membrane</location>
        <topology evidence="2">Multi-pass membrane protein</topology>
    </subcellularLocation>
</comment>
<dbReference type="GO" id="GO:0009927">
    <property type="term" value="F:histidine phosphotransfer kinase activity"/>
    <property type="evidence" value="ECO:0007669"/>
    <property type="project" value="TreeGrafter"/>
</dbReference>
<dbReference type="FunFam" id="1.10.287.130:FF:000001">
    <property type="entry name" value="Two-component sensor histidine kinase"/>
    <property type="match status" value="1"/>
</dbReference>
<dbReference type="SMART" id="SM00388">
    <property type="entry name" value="HisKA"/>
    <property type="match status" value="1"/>
</dbReference>
<accession>A0A562RMQ8</accession>
<keyword evidence="7" id="KW-0902">Two-component regulatory system</keyword>
<dbReference type="PANTHER" id="PTHR43047">
    <property type="entry name" value="TWO-COMPONENT HISTIDINE PROTEIN KINASE"/>
    <property type="match status" value="1"/>
</dbReference>
<dbReference type="Pfam" id="PF00512">
    <property type="entry name" value="HisKA"/>
    <property type="match status" value="1"/>
</dbReference>
<dbReference type="InterPro" id="IPR003018">
    <property type="entry name" value="GAF"/>
</dbReference>
<keyword evidence="6" id="KW-0418">Kinase</keyword>
<evidence type="ECO:0000256" key="3">
    <source>
        <dbReference type="ARBA" id="ARBA00012438"/>
    </source>
</evidence>
<dbReference type="Gene3D" id="3.30.450.20">
    <property type="entry name" value="PAS domain"/>
    <property type="match status" value="1"/>
</dbReference>
<dbReference type="Gene3D" id="3.30.450.40">
    <property type="match status" value="1"/>
</dbReference>
<protein>
    <recommendedName>
        <fullName evidence="3">histidine kinase</fullName>
        <ecNumber evidence="3">2.7.13.3</ecNumber>
    </recommendedName>
</protein>
<evidence type="ECO:0000256" key="4">
    <source>
        <dbReference type="ARBA" id="ARBA00022553"/>
    </source>
</evidence>
<dbReference type="InterPro" id="IPR003594">
    <property type="entry name" value="HATPase_dom"/>
</dbReference>
<dbReference type="PROSITE" id="PS50109">
    <property type="entry name" value="HIS_KIN"/>
    <property type="match status" value="1"/>
</dbReference>
<dbReference type="OrthoDB" id="9803824at2"/>
<evidence type="ECO:0000256" key="1">
    <source>
        <dbReference type="ARBA" id="ARBA00000085"/>
    </source>
</evidence>
<evidence type="ECO:0000256" key="8">
    <source>
        <dbReference type="ARBA" id="ARBA00023136"/>
    </source>
</evidence>
<dbReference type="Proteomes" id="UP000318431">
    <property type="component" value="Unassembled WGS sequence"/>
</dbReference>
<dbReference type="EMBL" id="VLLB01000001">
    <property type="protein sequence ID" value="TWI69720.1"/>
    <property type="molecule type" value="Genomic_DNA"/>
</dbReference>
<dbReference type="Pfam" id="PF13426">
    <property type="entry name" value="PAS_9"/>
    <property type="match status" value="1"/>
</dbReference>
<dbReference type="PROSITE" id="PS50112">
    <property type="entry name" value="PAS"/>
    <property type="match status" value="1"/>
</dbReference>
<dbReference type="SUPFAM" id="SSF55781">
    <property type="entry name" value="GAF domain-like"/>
    <property type="match status" value="1"/>
</dbReference>
<dbReference type="InterPro" id="IPR035965">
    <property type="entry name" value="PAS-like_dom_sf"/>
</dbReference>
<comment type="catalytic activity">
    <reaction evidence="1">
        <text>ATP + protein L-histidine = ADP + protein N-phospho-L-histidine.</text>
        <dbReference type="EC" id="2.7.13.3"/>
    </reaction>
</comment>
<dbReference type="PANTHER" id="PTHR43047:SF72">
    <property type="entry name" value="OSMOSENSING HISTIDINE PROTEIN KINASE SLN1"/>
    <property type="match status" value="1"/>
</dbReference>
<dbReference type="InterPro" id="IPR036097">
    <property type="entry name" value="HisK_dim/P_sf"/>
</dbReference>
<comment type="caution">
    <text evidence="11">The sequence shown here is derived from an EMBL/GenBank/DDBJ whole genome shotgun (WGS) entry which is preliminary data.</text>
</comment>
<feature type="domain" description="Histidine kinase" evidence="9">
    <location>
        <begin position="301"/>
        <end position="519"/>
    </location>
</feature>
<reference evidence="11 12" key="1">
    <citation type="journal article" date="2015" name="Stand. Genomic Sci.">
        <title>Genomic Encyclopedia of Bacterial and Archaeal Type Strains, Phase III: the genomes of soil and plant-associated and newly described type strains.</title>
        <authorList>
            <person name="Whitman W.B."/>
            <person name="Woyke T."/>
            <person name="Klenk H.P."/>
            <person name="Zhou Y."/>
            <person name="Lilburn T.G."/>
            <person name="Beck B.J."/>
            <person name="De Vos P."/>
            <person name="Vandamme P."/>
            <person name="Eisen J.A."/>
            <person name="Garrity G."/>
            <person name="Hugenholtz P."/>
            <person name="Kyrpides N.C."/>
        </authorList>
    </citation>
    <scope>NUCLEOTIDE SEQUENCE [LARGE SCALE GENOMIC DNA]</scope>
    <source>
        <strain evidence="11 12">CGMCC 1.10822</strain>
    </source>
</reference>
<feature type="domain" description="PAS" evidence="10">
    <location>
        <begin position="172"/>
        <end position="216"/>
    </location>
</feature>
<dbReference type="FunFam" id="3.30.565.10:FF:000006">
    <property type="entry name" value="Sensor histidine kinase WalK"/>
    <property type="match status" value="1"/>
</dbReference>
<dbReference type="Gene3D" id="3.30.565.10">
    <property type="entry name" value="Histidine kinase-like ATPase, C-terminal domain"/>
    <property type="match status" value="1"/>
</dbReference>
<evidence type="ECO:0000313" key="11">
    <source>
        <dbReference type="EMBL" id="TWI69720.1"/>
    </source>
</evidence>
<dbReference type="CDD" id="cd00075">
    <property type="entry name" value="HATPase"/>
    <property type="match status" value="1"/>
</dbReference>
<dbReference type="PRINTS" id="PR00344">
    <property type="entry name" value="BCTRLSENSOR"/>
</dbReference>
<organism evidence="11 12">
    <name type="scientific">Pseudoduganella lurida</name>
    <dbReference type="NCBI Taxonomy" id="1036180"/>
    <lineage>
        <taxon>Bacteria</taxon>
        <taxon>Pseudomonadati</taxon>
        <taxon>Pseudomonadota</taxon>
        <taxon>Betaproteobacteria</taxon>
        <taxon>Burkholderiales</taxon>
        <taxon>Oxalobacteraceae</taxon>
        <taxon>Telluria group</taxon>
        <taxon>Pseudoduganella</taxon>
    </lineage>
</organism>
<dbReference type="SMART" id="SM00387">
    <property type="entry name" value="HATPase_c"/>
    <property type="match status" value="1"/>
</dbReference>
<dbReference type="SUPFAM" id="SSF55785">
    <property type="entry name" value="PYP-like sensor domain (PAS domain)"/>
    <property type="match status" value="1"/>
</dbReference>
<dbReference type="NCBIfam" id="TIGR00229">
    <property type="entry name" value="sensory_box"/>
    <property type="match status" value="1"/>
</dbReference>
<evidence type="ECO:0000256" key="7">
    <source>
        <dbReference type="ARBA" id="ARBA00023012"/>
    </source>
</evidence>
<dbReference type="SUPFAM" id="SSF47384">
    <property type="entry name" value="Homodimeric domain of signal transducing histidine kinase"/>
    <property type="match status" value="1"/>
</dbReference>
<evidence type="ECO:0000259" key="10">
    <source>
        <dbReference type="PROSITE" id="PS50112"/>
    </source>
</evidence>
<sequence length="519" mass="56449">MLDIPLPKDEAQRLRTLRSLALLDTAPEERFDRITRLAARLFDVPVATFSLIDQDRQWFKARSGTDITETARAQSICTYTILQDDVMVANPATDERLANCLTLPGAEHLRFYAGVPVKAPNGSNIGTLCLLDTRVRRLDAAQRATLIDLAAMVESEVAAGALKRSLREQQQNELSMTRLLNQMPEGVVLLDGEGDVISANPAAERLFRAAPGKMAGLSANHLLATELAPFCEQLDNGYANQLQATGRRVDGNTFSAEFSVSCLQIAGARQYAVIVRDVTPRRENERRERATDERRRKYFTTATHELRTPMASVLGFTELLLKRDFTQDSMREFIGIVHTQATRLVALINEMLDLARIESGGSAAFDIAPRDAAALVSETLAGLDGLAEGARISVDVAPALPPVLADKAKLQQALLNLVSNAIKYSAPDAPIALFLTATQWAGRPAIAFRVRDSGIGMTPEQQAHVFDPFYRTGTKRDVVGSGLGLAIVKEIVELHGGTVQMESAPQDGTTVTLILPAAP</sequence>
<dbReference type="RefSeq" id="WP_145647458.1">
    <property type="nucleotide sequence ID" value="NZ_VLLB01000001.1"/>
</dbReference>
<dbReference type="InterPro" id="IPR003661">
    <property type="entry name" value="HisK_dim/P_dom"/>
</dbReference>
<dbReference type="InterPro" id="IPR004358">
    <property type="entry name" value="Sig_transdc_His_kin-like_C"/>
</dbReference>
<dbReference type="SUPFAM" id="SSF55874">
    <property type="entry name" value="ATPase domain of HSP90 chaperone/DNA topoisomerase II/histidine kinase"/>
    <property type="match status" value="1"/>
</dbReference>
<proteinExistence type="predicted"/>
<dbReference type="InterPro" id="IPR005467">
    <property type="entry name" value="His_kinase_dom"/>
</dbReference>
<dbReference type="SMART" id="SM00091">
    <property type="entry name" value="PAS"/>
    <property type="match status" value="1"/>
</dbReference>
<dbReference type="InterPro" id="IPR000014">
    <property type="entry name" value="PAS"/>
</dbReference>